<dbReference type="Proteomes" id="UP001487740">
    <property type="component" value="Unassembled WGS sequence"/>
</dbReference>
<comment type="caution">
    <text evidence="1">The sequence shown here is derived from an EMBL/GenBank/DDBJ whole genome shotgun (WGS) entry which is preliminary data.</text>
</comment>
<name>A0AAW0TXP8_SCYPA</name>
<dbReference type="Gene3D" id="3.30.70.270">
    <property type="match status" value="2"/>
</dbReference>
<keyword evidence="2" id="KW-1185">Reference proteome</keyword>
<sequence length="163" mass="18584">MVNPQLETYRQPMPLPEDLMQKLGGGGADPDDHVENLRKLLQRLEEKGLLCRREKCQFAKSYVEYLGHLLSREGIGKGRKVDAVLKMPASTDVPSLKAFMGSIQFYRKFLPNLSTVAELLHRLTQKNVPWQWGMEQQQAFQHNKELLSSDKVLAHFDPALPSV</sequence>
<dbReference type="InterPro" id="IPR043502">
    <property type="entry name" value="DNA/RNA_pol_sf"/>
</dbReference>
<gene>
    <name evidence="1" type="ORF">O3P69_017527</name>
</gene>
<accession>A0AAW0TXP8</accession>
<evidence type="ECO:0000313" key="2">
    <source>
        <dbReference type="Proteomes" id="UP001487740"/>
    </source>
</evidence>
<organism evidence="1 2">
    <name type="scientific">Scylla paramamosain</name>
    <name type="common">Mud crab</name>
    <dbReference type="NCBI Taxonomy" id="85552"/>
    <lineage>
        <taxon>Eukaryota</taxon>
        <taxon>Metazoa</taxon>
        <taxon>Ecdysozoa</taxon>
        <taxon>Arthropoda</taxon>
        <taxon>Crustacea</taxon>
        <taxon>Multicrustacea</taxon>
        <taxon>Malacostraca</taxon>
        <taxon>Eumalacostraca</taxon>
        <taxon>Eucarida</taxon>
        <taxon>Decapoda</taxon>
        <taxon>Pleocyemata</taxon>
        <taxon>Brachyura</taxon>
        <taxon>Eubrachyura</taxon>
        <taxon>Portunoidea</taxon>
        <taxon>Portunidae</taxon>
        <taxon>Portuninae</taxon>
        <taxon>Scylla</taxon>
    </lineage>
</organism>
<dbReference type="SUPFAM" id="SSF56672">
    <property type="entry name" value="DNA/RNA polymerases"/>
    <property type="match status" value="1"/>
</dbReference>
<dbReference type="InterPro" id="IPR043128">
    <property type="entry name" value="Rev_trsase/Diguanyl_cyclase"/>
</dbReference>
<dbReference type="InterPro" id="IPR050951">
    <property type="entry name" value="Retrovirus_Pol_polyprotein"/>
</dbReference>
<dbReference type="PANTHER" id="PTHR37984">
    <property type="entry name" value="PROTEIN CBG26694"/>
    <property type="match status" value="1"/>
</dbReference>
<dbReference type="PANTHER" id="PTHR37984:SF13">
    <property type="entry name" value="RIBONUCLEASE H"/>
    <property type="match status" value="1"/>
</dbReference>
<protein>
    <submittedName>
        <fullName evidence="1">Uncharacterized protein</fullName>
    </submittedName>
</protein>
<reference evidence="1 2" key="1">
    <citation type="submission" date="2023-03" db="EMBL/GenBank/DDBJ databases">
        <title>High-quality genome of Scylla paramamosain provides insights in environmental adaptation.</title>
        <authorList>
            <person name="Zhang L."/>
        </authorList>
    </citation>
    <scope>NUCLEOTIDE SEQUENCE [LARGE SCALE GENOMIC DNA]</scope>
    <source>
        <strain evidence="1">LZ_2023a</strain>
        <tissue evidence="1">Muscle</tissue>
    </source>
</reference>
<evidence type="ECO:0000313" key="1">
    <source>
        <dbReference type="EMBL" id="KAK8391973.1"/>
    </source>
</evidence>
<dbReference type="EMBL" id="JARAKH010000023">
    <property type="protein sequence ID" value="KAK8391973.1"/>
    <property type="molecule type" value="Genomic_DNA"/>
</dbReference>
<dbReference type="GO" id="GO:0071897">
    <property type="term" value="P:DNA biosynthetic process"/>
    <property type="evidence" value="ECO:0007669"/>
    <property type="project" value="UniProtKB-ARBA"/>
</dbReference>
<dbReference type="AlphaFoldDB" id="A0AAW0TXP8"/>
<proteinExistence type="predicted"/>
<dbReference type="FunFam" id="3.30.70.270:FF:000023">
    <property type="entry name" value="Pol"/>
    <property type="match status" value="1"/>
</dbReference>